<dbReference type="InterPro" id="IPR027443">
    <property type="entry name" value="IPNS-like_sf"/>
</dbReference>
<dbReference type="GO" id="GO:0008146">
    <property type="term" value="F:sulfotransferase activity"/>
    <property type="evidence" value="ECO:0007669"/>
    <property type="project" value="InterPro"/>
</dbReference>
<dbReference type="SUPFAM" id="SSF51197">
    <property type="entry name" value="Clavaminate synthase-like"/>
    <property type="match status" value="1"/>
</dbReference>
<reference evidence="5 6" key="1">
    <citation type="journal article" date="2015" name="Plant Cell">
        <title>Oil accumulation by the oleaginous diatom Fistulifera solaris as revealed by the genome and transcriptome.</title>
        <authorList>
            <person name="Tanaka T."/>
            <person name="Maeda Y."/>
            <person name="Veluchamy A."/>
            <person name="Tanaka M."/>
            <person name="Abida H."/>
            <person name="Marechal E."/>
            <person name="Bowler C."/>
            <person name="Muto M."/>
            <person name="Sunaga Y."/>
            <person name="Tanaka M."/>
            <person name="Yoshino T."/>
            <person name="Taniguchi T."/>
            <person name="Fukuda Y."/>
            <person name="Nemoto M."/>
            <person name="Matsumoto M."/>
            <person name="Wong P.S."/>
            <person name="Aburatani S."/>
            <person name="Fujibuchi W."/>
        </authorList>
    </citation>
    <scope>NUCLEOTIDE SEQUENCE [LARGE SCALE GENOMIC DNA]</scope>
    <source>
        <strain evidence="5 6">JPCC DA0580</strain>
    </source>
</reference>
<dbReference type="PANTHER" id="PTHR10605">
    <property type="entry name" value="HEPARAN SULFATE SULFOTRANSFERASE"/>
    <property type="match status" value="1"/>
</dbReference>
<organism evidence="5 6">
    <name type="scientific">Fistulifera solaris</name>
    <name type="common">Oleaginous diatom</name>
    <dbReference type="NCBI Taxonomy" id="1519565"/>
    <lineage>
        <taxon>Eukaryota</taxon>
        <taxon>Sar</taxon>
        <taxon>Stramenopiles</taxon>
        <taxon>Ochrophyta</taxon>
        <taxon>Bacillariophyta</taxon>
        <taxon>Bacillariophyceae</taxon>
        <taxon>Bacillariophycidae</taxon>
        <taxon>Naviculales</taxon>
        <taxon>Naviculaceae</taxon>
        <taxon>Fistulifera</taxon>
    </lineage>
</organism>
<keyword evidence="1" id="KW-0808">Transferase</keyword>
<dbReference type="SUPFAM" id="SSF52540">
    <property type="entry name" value="P-loop containing nucleoside triphosphate hydrolases"/>
    <property type="match status" value="1"/>
</dbReference>
<feature type="active site" description="For sulfotransferase activity" evidence="2">
    <location>
        <position position="293"/>
    </location>
</feature>
<feature type="compositionally biased region" description="Basic and acidic residues" evidence="4">
    <location>
        <begin position="553"/>
        <end position="567"/>
    </location>
</feature>
<protein>
    <recommendedName>
        <fullName evidence="7">Aspartyl/asparaginy/proline hydroxylase domain-containing protein</fullName>
    </recommendedName>
</protein>
<dbReference type="Gene3D" id="3.40.50.300">
    <property type="entry name" value="P-loop containing nucleotide triphosphate hydrolases"/>
    <property type="match status" value="1"/>
</dbReference>
<keyword evidence="6" id="KW-1185">Reference proteome</keyword>
<evidence type="ECO:0000256" key="2">
    <source>
        <dbReference type="PIRSR" id="PIRSR637359-1"/>
    </source>
</evidence>
<dbReference type="InterPro" id="IPR037359">
    <property type="entry name" value="NST/OST"/>
</dbReference>
<evidence type="ECO:0000313" key="5">
    <source>
        <dbReference type="EMBL" id="GAX26197.1"/>
    </source>
</evidence>
<sequence>MATPAELIQKQHEEALSLLSIDSSKYCPCAERLNHGELPLTTKRSPTANQPSWSSRVRIDVTPLQEIVREGYNVNYHSNEKTSSSNTNLWHPVTAAQHNVSVCRPSHDQWGIGKIVLIFCDDFLQQCYHFPYWQMRADIRAAVQPILDVLGIQVSQCVRLLLASLPPQTTIPLHQDSGEWVHQTHRVHVPILVPSPEDILFRSGPDDATLQRIDCHEGHVFEINNAQRHAVTNGSSEHYRVHLILDYMDQPFRLPPVVLTPGEVLYQTRRSLNRVCDQGSRPTPSFMILGAQKAGTTSLYQYLTQHDLVIPAKRRETHCLDWRWDEKLKTVEQQREWCQKFYHTEELYKHAACLTGDSTPSYLLDSRRVIPRIQAIFNWPLRFFVMVREPVARAESHYAMVTSPVGTEAQLKTRGVEWRNKSFWQVVQEDLQQMHDCGLLPHWNVEEGIFDANVWKEFSGSAAEDQAWSLYLERHVLLNTGSYGLLARGLYELQLRSWLKTFRAGQFLVLVLERDLADTESIHRTMQRAWAHLGIPGITSLDDTSAQNTREYKSFVEEENEEKKEEGGESSLGGTRMAKKEYLQRFFQPYNERLEQLMEQHGWGSHNWSYEL</sequence>
<evidence type="ECO:0000256" key="1">
    <source>
        <dbReference type="ARBA" id="ARBA00022679"/>
    </source>
</evidence>
<dbReference type="OrthoDB" id="411451at2759"/>
<dbReference type="PANTHER" id="PTHR10605:SF56">
    <property type="entry name" value="BIFUNCTIONAL HEPARAN SULFATE N-DEACETYLASE_N-SULFOTRANSFERASE"/>
    <property type="match status" value="1"/>
</dbReference>
<dbReference type="Gene3D" id="2.60.120.330">
    <property type="entry name" value="B-lactam Antibiotic, Isopenicillin N Synthase, Chain"/>
    <property type="match status" value="1"/>
</dbReference>
<feature type="binding site" evidence="3">
    <location>
        <position position="396"/>
    </location>
    <ligand>
        <name>3'-phosphoadenylyl sulfate</name>
        <dbReference type="ChEBI" id="CHEBI:58339"/>
    </ligand>
</feature>
<dbReference type="Proteomes" id="UP000198406">
    <property type="component" value="Unassembled WGS sequence"/>
</dbReference>
<evidence type="ECO:0000313" key="6">
    <source>
        <dbReference type="Proteomes" id="UP000198406"/>
    </source>
</evidence>
<feature type="binding site" evidence="3">
    <location>
        <position position="388"/>
    </location>
    <ligand>
        <name>3'-phosphoadenylyl sulfate</name>
        <dbReference type="ChEBI" id="CHEBI:58339"/>
    </ligand>
</feature>
<accession>A0A1Z5KJ06</accession>
<comment type="caution">
    <text evidence="5">The sequence shown here is derived from an EMBL/GenBank/DDBJ whole genome shotgun (WGS) entry which is preliminary data.</text>
</comment>
<name>A0A1Z5KJ06_FISSO</name>
<dbReference type="InterPro" id="IPR027417">
    <property type="entry name" value="P-loop_NTPase"/>
</dbReference>
<evidence type="ECO:0000256" key="4">
    <source>
        <dbReference type="SAM" id="MobiDB-lite"/>
    </source>
</evidence>
<dbReference type="EMBL" id="BDSP01000240">
    <property type="protein sequence ID" value="GAX26197.1"/>
    <property type="molecule type" value="Genomic_DNA"/>
</dbReference>
<proteinExistence type="predicted"/>
<dbReference type="InParanoid" id="A0A1Z5KJ06"/>
<evidence type="ECO:0008006" key="7">
    <source>
        <dbReference type="Google" id="ProtNLM"/>
    </source>
</evidence>
<gene>
    <name evidence="5" type="ORF">FisN_16Lh014</name>
</gene>
<feature type="region of interest" description="Disordered" evidence="4">
    <location>
        <begin position="553"/>
        <end position="574"/>
    </location>
</feature>
<evidence type="ECO:0000256" key="3">
    <source>
        <dbReference type="PIRSR" id="PIRSR637359-2"/>
    </source>
</evidence>
<dbReference type="AlphaFoldDB" id="A0A1Z5KJ06"/>